<dbReference type="RefSeq" id="XP_033459694.1">
    <property type="nucleotide sequence ID" value="XM_033602540.1"/>
</dbReference>
<accession>A0A6J3M433</accession>
<name>A0A6J3M433_9PEZI</name>
<reference evidence="2" key="1">
    <citation type="submission" date="2020-01" db="EMBL/GenBank/DDBJ databases">
        <authorList>
            <consortium name="DOE Joint Genome Institute"/>
            <person name="Haridas S."/>
            <person name="Albert R."/>
            <person name="Binder M."/>
            <person name="Bloem J."/>
            <person name="Labutti K."/>
            <person name="Salamov A."/>
            <person name="Andreopoulos B."/>
            <person name="Baker S.E."/>
            <person name="Barry K."/>
            <person name="Bills G."/>
            <person name="Bluhm B.H."/>
            <person name="Cannon C."/>
            <person name="Castanera R."/>
            <person name="Culley D.E."/>
            <person name="Daum C."/>
            <person name="Ezra D."/>
            <person name="Gonzalez J.B."/>
            <person name="Henrissat B."/>
            <person name="Kuo A."/>
            <person name="Liang C."/>
            <person name="Lipzen A."/>
            <person name="Lutzoni F."/>
            <person name="Magnuson J."/>
            <person name="Mondo S."/>
            <person name="Nolan M."/>
            <person name="Ohm R."/>
            <person name="Pangilinan J."/>
            <person name="Park H.-J."/>
            <person name="Ramirez L."/>
            <person name="Alfaro M."/>
            <person name="Sun H."/>
            <person name="Tritt A."/>
            <person name="Yoshinaga Y."/>
            <person name="Zwiers L.-H."/>
            <person name="Turgeon B.G."/>
            <person name="Goodwin S.B."/>
            <person name="Spatafora J.W."/>
            <person name="Crous P.W."/>
            <person name="Grigoriev I.V."/>
        </authorList>
    </citation>
    <scope>NUCLEOTIDE SEQUENCE</scope>
    <source>
        <strain evidence="2">CBS 342.82</strain>
    </source>
</reference>
<proteinExistence type="predicted"/>
<dbReference type="AlphaFoldDB" id="A0A6J3M433"/>
<keyword evidence="1" id="KW-1185">Reference proteome</keyword>
<dbReference type="Proteomes" id="UP000504637">
    <property type="component" value="Unplaced"/>
</dbReference>
<reference evidence="2" key="2">
    <citation type="submission" date="2020-04" db="EMBL/GenBank/DDBJ databases">
        <authorList>
            <consortium name="NCBI Genome Project"/>
        </authorList>
    </citation>
    <scope>NUCLEOTIDE SEQUENCE</scope>
    <source>
        <strain evidence="2">CBS 342.82</strain>
    </source>
</reference>
<protein>
    <submittedName>
        <fullName evidence="2">Uncharacterized protein</fullName>
    </submittedName>
</protein>
<gene>
    <name evidence="2" type="ORF">K489DRAFT_356585</name>
</gene>
<dbReference type="GeneID" id="54360340"/>
<evidence type="ECO:0000313" key="1">
    <source>
        <dbReference type="Proteomes" id="UP000504637"/>
    </source>
</evidence>
<evidence type="ECO:0000313" key="2">
    <source>
        <dbReference type="RefSeq" id="XP_033459694.1"/>
    </source>
</evidence>
<reference evidence="2" key="3">
    <citation type="submission" date="2025-08" db="UniProtKB">
        <authorList>
            <consortium name="RefSeq"/>
        </authorList>
    </citation>
    <scope>IDENTIFICATION</scope>
    <source>
        <strain evidence="2">CBS 342.82</strain>
    </source>
</reference>
<organism evidence="2">
    <name type="scientific">Dissoconium aciculare CBS 342.82</name>
    <dbReference type="NCBI Taxonomy" id="1314786"/>
    <lineage>
        <taxon>Eukaryota</taxon>
        <taxon>Fungi</taxon>
        <taxon>Dikarya</taxon>
        <taxon>Ascomycota</taxon>
        <taxon>Pezizomycotina</taxon>
        <taxon>Dothideomycetes</taxon>
        <taxon>Dothideomycetidae</taxon>
        <taxon>Mycosphaerellales</taxon>
        <taxon>Dissoconiaceae</taxon>
        <taxon>Dissoconium</taxon>
    </lineage>
</organism>
<feature type="non-terminal residue" evidence="2">
    <location>
        <position position="80"/>
    </location>
</feature>
<dbReference type="OrthoDB" id="9993688at2759"/>
<sequence length="80" mass="9292">MTLHFQLVFVYTAPGVCQCHVRFRRARRKETSFSLPAQQTWTFVRRCVRQCSYLGRPRDLQQPLALMGKFSPCPITSSAQ</sequence>